<sequence length="154" mass="18497">MKLIIFYFNKITKEYKEIFEYYFKKLIKNININIIELEEYSKADFVSNQLKNEELINKKIKDFKDFELFLLDINSKQYTSIEFAKIIENNKNFKSAKIGFIIGPSDGFSNEFKKNFNKKISFGNLTLPHQLVRIILLEQIYRAFKIINNEPYHK</sequence>
<feature type="binding site" evidence="5">
    <location>
        <begin position="122"/>
        <end position="127"/>
    </location>
    <ligand>
        <name>S-adenosyl-L-methionine</name>
        <dbReference type="ChEBI" id="CHEBI:59789"/>
    </ligand>
</feature>
<feature type="binding site" evidence="5">
    <location>
        <position position="71"/>
    </location>
    <ligand>
        <name>S-adenosyl-L-methionine</name>
        <dbReference type="ChEBI" id="CHEBI:59789"/>
    </ligand>
</feature>
<protein>
    <recommendedName>
        <fullName evidence="5">Ribosomal RNA large subunit methyltransferase H</fullName>
        <ecNumber evidence="5">2.1.1.177</ecNumber>
    </recommendedName>
    <alternativeName>
        <fullName evidence="5">23S rRNA (pseudouridine1915-N3)-methyltransferase</fullName>
    </alternativeName>
    <alternativeName>
        <fullName evidence="5">23S rRNA m3Psi1915 methyltransferase</fullName>
    </alternativeName>
    <alternativeName>
        <fullName evidence="5">rRNA (pseudouridine-N3-)-methyltransferase RlmH</fullName>
    </alternativeName>
</protein>
<dbReference type="CDD" id="cd18081">
    <property type="entry name" value="RlmH-like"/>
    <property type="match status" value="1"/>
</dbReference>
<dbReference type="RefSeq" id="WP_134297317.1">
    <property type="nucleotide sequence ID" value="NZ_CP038013.1"/>
</dbReference>
<dbReference type="SUPFAM" id="SSF75217">
    <property type="entry name" value="alpha/beta knot"/>
    <property type="match status" value="1"/>
</dbReference>
<dbReference type="EMBL" id="CP038013">
    <property type="protein sequence ID" value="QBQ07526.1"/>
    <property type="molecule type" value="Genomic_DNA"/>
</dbReference>
<keyword evidence="2 5" id="KW-0808">Transferase</keyword>
<dbReference type="HAMAP" id="MF_00658">
    <property type="entry name" value="23SrRNA_methyltr_H"/>
    <property type="match status" value="1"/>
</dbReference>
<comment type="catalytic activity">
    <reaction evidence="5">
        <text>pseudouridine(1915) in 23S rRNA + S-adenosyl-L-methionine = N(3)-methylpseudouridine(1915) in 23S rRNA + S-adenosyl-L-homocysteine + H(+)</text>
        <dbReference type="Rhea" id="RHEA:42752"/>
        <dbReference type="Rhea" id="RHEA-COMP:10221"/>
        <dbReference type="Rhea" id="RHEA-COMP:10222"/>
        <dbReference type="ChEBI" id="CHEBI:15378"/>
        <dbReference type="ChEBI" id="CHEBI:57856"/>
        <dbReference type="ChEBI" id="CHEBI:59789"/>
        <dbReference type="ChEBI" id="CHEBI:65314"/>
        <dbReference type="ChEBI" id="CHEBI:74486"/>
        <dbReference type="EC" id="2.1.1.177"/>
    </reaction>
</comment>
<dbReference type="EC" id="2.1.1.177" evidence="5"/>
<keyword evidence="1 5" id="KW-0489">Methyltransferase</keyword>
<dbReference type="InterPro" id="IPR029028">
    <property type="entry name" value="Alpha/beta_knot_MTases"/>
</dbReference>
<evidence type="ECO:0000256" key="5">
    <source>
        <dbReference type="HAMAP-Rule" id="MF_00658"/>
    </source>
</evidence>
<dbReference type="KEGG" id="sgq:SGLAD_v1c03270"/>
<dbReference type="PIRSF" id="PIRSF004505">
    <property type="entry name" value="MT_bac"/>
    <property type="match status" value="1"/>
</dbReference>
<comment type="subunit">
    <text evidence="5">Homodimer.</text>
</comment>
<comment type="similarity">
    <text evidence="4 5">Belongs to the RNA methyltransferase RlmH family.</text>
</comment>
<dbReference type="Proteomes" id="UP000294309">
    <property type="component" value="Chromosome"/>
</dbReference>
<evidence type="ECO:0000313" key="6">
    <source>
        <dbReference type="EMBL" id="QBQ07526.1"/>
    </source>
</evidence>
<keyword evidence="5" id="KW-0963">Cytoplasm</keyword>
<gene>
    <name evidence="5 6" type="primary">rlmH</name>
    <name evidence="6" type="ORF">SGLAD_v1c03270</name>
</gene>
<comment type="function">
    <text evidence="5">Specifically methylates the pseudouridine at position 1915 (m3Psi1915) in 23S rRNA.</text>
</comment>
<proteinExistence type="inferred from homology"/>
<dbReference type="InterPro" id="IPR003742">
    <property type="entry name" value="RlmH-like"/>
</dbReference>
<dbReference type="GO" id="GO:0070038">
    <property type="term" value="F:rRNA (pseudouridine-N3-)-methyltransferase activity"/>
    <property type="evidence" value="ECO:0007669"/>
    <property type="project" value="UniProtKB-UniRule"/>
</dbReference>
<name>A0A4P7AIQ6_9MOLU</name>
<evidence type="ECO:0000313" key="7">
    <source>
        <dbReference type="Proteomes" id="UP000294309"/>
    </source>
</evidence>
<reference evidence="6 7" key="1">
    <citation type="submission" date="2019-03" db="EMBL/GenBank/DDBJ databases">
        <title>Complete genome sequence of Spiroplasma gladiatoris TG-1 (DSM 22552).</title>
        <authorList>
            <person name="Lin Y.-C."/>
            <person name="Chou L."/>
            <person name="Kuo C.-H."/>
        </authorList>
    </citation>
    <scope>NUCLEOTIDE SEQUENCE [LARGE SCALE GENOMIC DNA]</scope>
    <source>
        <strain evidence="6 7">TG-1</strain>
    </source>
</reference>
<accession>A0A4P7AIQ6</accession>
<evidence type="ECO:0000256" key="3">
    <source>
        <dbReference type="ARBA" id="ARBA00022691"/>
    </source>
</evidence>
<feature type="binding site" evidence="5">
    <location>
        <position position="103"/>
    </location>
    <ligand>
        <name>S-adenosyl-L-methionine</name>
        <dbReference type="ChEBI" id="CHEBI:59789"/>
    </ligand>
</feature>
<dbReference type="OrthoDB" id="9806643at2"/>
<dbReference type="Pfam" id="PF02590">
    <property type="entry name" value="SPOUT_MTase"/>
    <property type="match status" value="1"/>
</dbReference>
<dbReference type="Gene3D" id="3.40.1280.10">
    <property type="match status" value="1"/>
</dbReference>
<dbReference type="AlphaFoldDB" id="A0A4P7AIQ6"/>
<dbReference type="PANTHER" id="PTHR33603:SF1">
    <property type="entry name" value="RIBOSOMAL RNA LARGE SUBUNIT METHYLTRANSFERASE H"/>
    <property type="match status" value="1"/>
</dbReference>
<comment type="subcellular location">
    <subcellularLocation>
        <location evidence="5">Cytoplasm</location>
    </subcellularLocation>
</comment>
<keyword evidence="5" id="KW-0698">rRNA processing</keyword>
<organism evidence="6 7">
    <name type="scientific">Spiroplasma gladiatoris</name>
    <dbReference type="NCBI Taxonomy" id="2143"/>
    <lineage>
        <taxon>Bacteria</taxon>
        <taxon>Bacillati</taxon>
        <taxon>Mycoplasmatota</taxon>
        <taxon>Mollicutes</taxon>
        <taxon>Entomoplasmatales</taxon>
        <taxon>Spiroplasmataceae</taxon>
        <taxon>Spiroplasma</taxon>
    </lineage>
</organism>
<keyword evidence="7" id="KW-1185">Reference proteome</keyword>
<evidence type="ECO:0000256" key="2">
    <source>
        <dbReference type="ARBA" id="ARBA00022679"/>
    </source>
</evidence>
<evidence type="ECO:0000256" key="4">
    <source>
        <dbReference type="ARBA" id="ARBA00038303"/>
    </source>
</evidence>
<keyword evidence="3 5" id="KW-0949">S-adenosyl-L-methionine</keyword>
<evidence type="ECO:0000256" key="1">
    <source>
        <dbReference type="ARBA" id="ARBA00022603"/>
    </source>
</evidence>
<dbReference type="InterPro" id="IPR029026">
    <property type="entry name" value="tRNA_m1G_MTases_N"/>
</dbReference>
<dbReference type="GO" id="GO:0005737">
    <property type="term" value="C:cytoplasm"/>
    <property type="evidence" value="ECO:0007669"/>
    <property type="project" value="UniProtKB-SubCell"/>
</dbReference>
<dbReference type="PANTHER" id="PTHR33603">
    <property type="entry name" value="METHYLTRANSFERASE"/>
    <property type="match status" value="1"/>
</dbReference>